<keyword evidence="4" id="KW-0240">DNA-directed RNA polymerase</keyword>
<evidence type="ECO:0000259" key="3">
    <source>
        <dbReference type="SMART" id="SM01311"/>
    </source>
</evidence>
<dbReference type="InterPro" id="IPR043502">
    <property type="entry name" value="DNA/RNA_pol_sf"/>
</dbReference>
<reference evidence="4" key="1">
    <citation type="journal article" name="Front. Microbiol.">
        <title>The 287,403 bp Mitochondrial Genome of Ectomycorrhizal Fungus Tuber calosporum Reveals Intron Expansion, tRNA Loss, and Gene Rearrangement.</title>
        <authorList>
            <person name="Li X."/>
            <person name="Li L."/>
            <person name="Bao Z."/>
            <person name="Tu W."/>
            <person name="He X."/>
            <person name="Zhang B."/>
            <person name="Ye L."/>
            <person name="Wang X."/>
            <person name="Li Q."/>
        </authorList>
    </citation>
    <scope>NUCLEOTIDE SEQUENCE</scope>
</reference>
<dbReference type="GeneID" id="63379112"/>
<feature type="transmembrane region" description="Helical" evidence="2">
    <location>
        <begin position="104"/>
        <end position="122"/>
    </location>
</feature>
<evidence type="ECO:0000256" key="2">
    <source>
        <dbReference type="SAM" id="Phobius"/>
    </source>
</evidence>
<evidence type="ECO:0000256" key="1">
    <source>
        <dbReference type="ARBA" id="ARBA00004026"/>
    </source>
</evidence>
<organism evidence="4">
    <name type="scientific">Tuber calosporum</name>
    <dbReference type="NCBI Taxonomy" id="1894963"/>
    <lineage>
        <taxon>Eukaryota</taxon>
        <taxon>Fungi</taxon>
        <taxon>Dikarya</taxon>
        <taxon>Ascomycota</taxon>
        <taxon>Pezizomycotina</taxon>
        <taxon>Pezizomycetes</taxon>
        <taxon>Pezizales</taxon>
        <taxon>Tuberaceae</taxon>
        <taxon>Tuber</taxon>
    </lineage>
</organism>
<dbReference type="PANTHER" id="PTHR10102:SF0">
    <property type="entry name" value="DNA-DIRECTED RNA POLYMERASE, MITOCHONDRIAL"/>
    <property type="match status" value="1"/>
</dbReference>
<sequence length="786" mass="91996">MRNLNHYNNLKLAIQSSEIRRDLNIRYFSLDNNPSGVNKNIDSISKEIIKIYQTHLDIFSKDFELFKATGVDYTCLDSFINNCKDEIRLLEGYKYVDRGLIDSVFLYIRVVLIYALFVDWVVKLTNIKWEYGDLNKSLVTDLACYALYELGFDKDKCAKLMDILKKWCNLEYSNPVWVVRYGVNKKDVVSLNYDDISKLKSSIAIKDKGNADLAEGLALVLPLWKAMFNANDKVYIKLCTDLLSIPETGWKYNIRRKLDVNYKIGYNIANLDEFVQSLFIKINANIDNIPFALHRGKKIEGGGFRYSINNNFFFVFRAKWRQIIIDNPLLKSHKELNLEFLDKSMKLKILQSVSNEENINIIDTLLENEVKFRDVIFLVDKAGAPNIEYIRRRSERLDLNSSYTKEVIRILNDERLPLFIREIKIEKFILDYEINYFVNSLQDGLPTTLLKIHKEARKAIMNRIELLCEDYTLENYDKLSKNYDNLNAQCVWIICAIGYEITANLTFINSLKSLSGDITVTQEKICIRLADKVLQYFYLEKEGILNRLQKDNILLFNLSSKFKDLNSWSDIDKINLGQILLDCILTTNIFDVEIEREGKKTFKNLSIKREFIEVLSNVALNINRLPMICKPVEWIKGSDNFGGYYNDKINYINNNSGVVHNSPRYRSAGKANSYQFDAVNYLSSVKFRINKELLDLILVEWDNPQSRIFNGENRLHESTYRLTNHEKVSKKLRTDILSHNQNYWNNRSILITAMMYTNLDLYIPCFLDFRGRIYSYVSYLNYQEVT</sequence>
<evidence type="ECO:0000313" key="4">
    <source>
        <dbReference type="EMBL" id="QOW39568.1"/>
    </source>
</evidence>
<dbReference type="GO" id="GO:0003677">
    <property type="term" value="F:DNA binding"/>
    <property type="evidence" value="ECO:0007669"/>
    <property type="project" value="InterPro"/>
</dbReference>
<keyword evidence="2" id="KW-0472">Membrane</keyword>
<dbReference type="SUPFAM" id="SSF56672">
    <property type="entry name" value="DNA/RNA polymerases"/>
    <property type="match status" value="1"/>
</dbReference>
<dbReference type="EMBL" id="MT028548">
    <property type="protein sequence ID" value="QOW39568.1"/>
    <property type="molecule type" value="Genomic_DNA"/>
</dbReference>
<comment type="function">
    <text evidence="1">DNA-dependent RNA polymerase catalyzes the transcription of DNA into RNA using the four ribonucleoside triphosphates as substrates.</text>
</comment>
<dbReference type="InterPro" id="IPR029262">
    <property type="entry name" value="RPOL_N"/>
</dbReference>
<dbReference type="InterPro" id="IPR037159">
    <property type="entry name" value="RNA_POL_N_sf"/>
</dbReference>
<dbReference type="InterPro" id="IPR002092">
    <property type="entry name" value="DNA-dir_Rpol_phage-type"/>
</dbReference>
<protein>
    <submittedName>
        <fullName evidence="4">DNA-directed RNA polymerase</fullName>
    </submittedName>
</protein>
<dbReference type="AlphaFoldDB" id="A0A7S6VJ53"/>
<keyword evidence="4" id="KW-0804">Transcription</keyword>
<name>A0A7S6VJ53_9PEZI</name>
<keyword evidence="2" id="KW-0812">Transmembrane</keyword>
<feature type="domain" description="DNA-directed RNA polymerase N-terminal" evidence="3">
    <location>
        <begin position="392"/>
        <end position="684"/>
    </location>
</feature>
<dbReference type="RefSeq" id="YP_010033051.1">
    <property type="nucleotide sequence ID" value="NC_053885.1"/>
</dbReference>
<geneLocation type="mitochondrion" evidence="4"/>
<dbReference type="GO" id="GO:0006390">
    <property type="term" value="P:mitochondrial transcription"/>
    <property type="evidence" value="ECO:0007669"/>
    <property type="project" value="TreeGrafter"/>
</dbReference>
<accession>A0A7S6VJ53</accession>
<dbReference type="SMART" id="SM01311">
    <property type="entry name" value="RPOL_N"/>
    <property type="match status" value="1"/>
</dbReference>
<keyword evidence="2" id="KW-1133">Transmembrane helix</keyword>
<proteinExistence type="predicted"/>
<dbReference type="PANTHER" id="PTHR10102">
    <property type="entry name" value="DNA-DIRECTED RNA POLYMERASE, MITOCHONDRIAL"/>
    <property type="match status" value="1"/>
</dbReference>
<dbReference type="GO" id="GO:0003899">
    <property type="term" value="F:DNA-directed RNA polymerase activity"/>
    <property type="evidence" value="ECO:0007669"/>
    <property type="project" value="InterPro"/>
</dbReference>
<dbReference type="Gene3D" id="1.10.1320.10">
    <property type="entry name" value="DNA-directed RNA polymerase, N-terminal domain"/>
    <property type="match status" value="1"/>
</dbReference>
<dbReference type="GO" id="GO:0034245">
    <property type="term" value="C:mitochondrial DNA-directed RNA polymerase complex"/>
    <property type="evidence" value="ECO:0007669"/>
    <property type="project" value="TreeGrafter"/>
</dbReference>
<keyword evidence="4" id="KW-0496">Mitochondrion</keyword>